<evidence type="ECO:0000256" key="8">
    <source>
        <dbReference type="SAM" id="Phobius"/>
    </source>
</evidence>
<dbReference type="OMA" id="NPFTGWH"/>
<dbReference type="AlphaFoldDB" id="V4B078"/>
<dbReference type="KEGG" id="lgi:LOTGIDRAFT_231075"/>
<feature type="transmembrane region" description="Helical" evidence="8">
    <location>
        <begin position="121"/>
        <end position="140"/>
    </location>
</feature>
<comment type="subcellular location">
    <subcellularLocation>
        <location evidence="1">Endomembrane system</location>
        <topology evidence="1">Multi-pass membrane protein</topology>
    </subcellularLocation>
</comment>
<dbReference type="Proteomes" id="UP000030746">
    <property type="component" value="Unassembled WGS sequence"/>
</dbReference>
<evidence type="ECO:0000256" key="7">
    <source>
        <dbReference type="ARBA" id="ARBA00023136"/>
    </source>
</evidence>
<dbReference type="GO" id="GO:0005464">
    <property type="term" value="F:UDP-xylose transmembrane transporter activity"/>
    <property type="evidence" value="ECO:0007669"/>
    <property type="project" value="TreeGrafter"/>
</dbReference>
<feature type="transmembrane region" description="Helical" evidence="8">
    <location>
        <begin position="237"/>
        <end position="259"/>
    </location>
</feature>
<reference evidence="9 10" key="1">
    <citation type="journal article" date="2013" name="Nature">
        <title>Insights into bilaterian evolution from three spiralian genomes.</title>
        <authorList>
            <person name="Simakov O."/>
            <person name="Marletaz F."/>
            <person name="Cho S.J."/>
            <person name="Edsinger-Gonzales E."/>
            <person name="Havlak P."/>
            <person name="Hellsten U."/>
            <person name="Kuo D.H."/>
            <person name="Larsson T."/>
            <person name="Lv J."/>
            <person name="Arendt D."/>
            <person name="Savage R."/>
            <person name="Osoegawa K."/>
            <person name="de Jong P."/>
            <person name="Grimwood J."/>
            <person name="Chapman J.A."/>
            <person name="Shapiro H."/>
            <person name="Aerts A."/>
            <person name="Otillar R.P."/>
            <person name="Terry A.Y."/>
            <person name="Boore J.L."/>
            <person name="Grigoriev I.V."/>
            <person name="Lindberg D.R."/>
            <person name="Seaver E.C."/>
            <person name="Weisblat D.A."/>
            <person name="Putnam N.H."/>
            <person name="Rokhsar D.S."/>
        </authorList>
    </citation>
    <scope>NUCLEOTIDE SEQUENCE [LARGE SCALE GENOMIC DNA]</scope>
</reference>
<keyword evidence="6 8" id="KW-1133">Transmembrane helix</keyword>
<dbReference type="CTD" id="20248459"/>
<dbReference type="OrthoDB" id="999962at2759"/>
<evidence type="ECO:0000256" key="3">
    <source>
        <dbReference type="ARBA" id="ARBA00022448"/>
    </source>
</evidence>
<evidence type="ECO:0000256" key="2">
    <source>
        <dbReference type="ARBA" id="ARBA00010694"/>
    </source>
</evidence>
<dbReference type="GO" id="GO:0005789">
    <property type="term" value="C:endoplasmic reticulum membrane"/>
    <property type="evidence" value="ECO:0007669"/>
    <property type="project" value="TreeGrafter"/>
</dbReference>
<keyword evidence="5 8" id="KW-0812">Transmembrane</keyword>
<feature type="transmembrane region" description="Helical" evidence="8">
    <location>
        <begin position="156"/>
        <end position="179"/>
    </location>
</feature>
<dbReference type="InterPro" id="IPR013657">
    <property type="entry name" value="SCL35B1-4/HUT1"/>
</dbReference>
<name>V4B078_LOTGI</name>
<evidence type="ECO:0000256" key="1">
    <source>
        <dbReference type="ARBA" id="ARBA00004127"/>
    </source>
</evidence>
<proteinExistence type="inferred from homology"/>
<evidence type="ECO:0000256" key="6">
    <source>
        <dbReference type="ARBA" id="ARBA00022989"/>
    </source>
</evidence>
<keyword evidence="4" id="KW-0762">Sugar transport</keyword>
<dbReference type="HOGENOM" id="CLU_033007_1_0_1"/>
<dbReference type="STRING" id="225164.V4B078"/>
<dbReference type="PANTHER" id="PTHR10778">
    <property type="entry name" value="SOLUTE CARRIER FAMILY 35 MEMBER B"/>
    <property type="match status" value="1"/>
</dbReference>
<accession>V4B078</accession>
<gene>
    <name evidence="9" type="ORF">LOTGIDRAFT_231075</name>
</gene>
<dbReference type="Pfam" id="PF08449">
    <property type="entry name" value="UAA"/>
    <property type="match status" value="1"/>
</dbReference>
<feature type="transmembrane region" description="Helical" evidence="8">
    <location>
        <begin position="34"/>
        <end position="54"/>
    </location>
</feature>
<feature type="transmembrane region" description="Helical" evidence="8">
    <location>
        <begin position="200"/>
        <end position="217"/>
    </location>
</feature>
<evidence type="ECO:0000313" key="10">
    <source>
        <dbReference type="Proteomes" id="UP000030746"/>
    </source>
</evidence>
<dbReference type="GeneID" id="20248459"/>
<feature type="transmembrane region" description="Helical" evidence="8">
    <location>
        <begin position="94"/>
        <end position="112"/>
    </location>
</feature>
<dbReference type="EMBL" id="KB201037">
    <property type="protein sequence ID" value="ESO99426.1"/>
    <property type="molecule type" value="Genomic_DNA"/>
</dbReference>
<evidence type="ECO:0000313" key="9">
    <source>
        <dbReference type="EMBL" id="ESO99426.1"/>
    </source>
</evidence>
<protein>
    <recommendedName>
        <fullName evidence="11">Sugar phosphate transporter domain-containing protein</fullName>
    </recommendedName>
</protein>
<dbReference type="PANTHER" id="PTHR10778:SF4">
    <property type="entry name" value="NUCLEOTIDE SUGAR TRANSPORTER SLC35B4"/>
    <property type="match status" value="1"/>
</dbReference>
<feature type="transmembrane region" description="Helical" evidence="8">
    <location>
        <begin position="66"/>
        <end position="88"/>
    </location>
</feature>
<organism evidence="9 10">
    <name type="scientific">Lottia gigantea</name>
    <name type="common">Giant owl limpet</name>
    <dbReference type="NCBI Taxonomy" id="225164"/>
    <lineage>
        <taxon>Eukaryota</taxon>
        <taxon>Metazoa</taxon>
        <taxon>Spiralia</taxon>
        <taxon>Lophotrochozoa</taxon>
        <taxon>Mollusca</taxon>
        <taxon>Gastropoda</taxon>
        <taxon>Patellogastropoda</taxon>
        <taxon>Lottioidea</taxon>
        <taxon>Lottiidae</taxon>
        <taxon>Lottia</taxon>
    </lineage>
</organism>
<feature type="transmembrane region" description="Helical" evidence="8">
    <location>
        <begin position="266"/>
        <end position="287"/>
    </location>
</feature>
<dbReference type="GO" id="GO:0005462">
    <property type="term" value="F:UDP-N-acetylglucosamine transmembrane transporter activity"/>
    <property type="evidence" value="ECO:0007669"/>
    <property type="project" value="TreeGrafter"/>
</dbReference>
<comment type="similarity">
    <text evidence="2">Belongs to the nucleotide-sugar transporter family. SLC35B subfamily.</text>
</comment>
<keyword evidence="7 8" id="KW-0472">Membrane</keyword>
<feature type="transmembrane region" description="Helical" evidence="8">
    <location>
        <begin position="293"/>
        <end position="315"/>
    </location>
</feature>
<evidence type="ECO:0000256" key="4">
    <source>
        <dbReference type="ARBA" id="ARBA00022597"/>
    </source>
</evidence>
<feature type="transmembrane region" description="Helical" evidence="8">
    <location>
        <begin position="7"/>
        <end position="28"/>
    </location>
</feature>
<dbReference type="RefSeq" id="XP_009049915.1">
    <property type="nucleotide sequence ID" value="XM_009051667.1"/>
</dbReference>
<keyword evidence="3" id="KW-0813">Transport</keyword>
<sequence>MHPAIPISLLFVGCCSNVIFLELLVSQVPGCGSLVTMCQFLFITVEGFIFTTKFGSKKPVIPISYYLYMVAMFFVVQVINNIVFNFNIAMPLHMIFRSGTLAATMILGIFILKRQYKLSKYISVALITLGIIICTISSASQVESHPSKTGNLANDYFMWLIGIALLVFALFMSSLMGIFQEKTYKQFGKHPKEALFYNHALPLPMFLILSNNIYDSFQNFNQSESYKIPVLGSGIPILWAYLICYCLTQYLCISSVFVLTTELTSLKVTLIVTLRKFTSILISIWYFNNPFTIYHWVGSLLVFIGTLIFTELINIDSLLPISTSKKEV</sequence>
<keyword evidence="10" id="KW-1185">Reference proteome</keyword>
<evidence type="ECO:0008006" key="11">
    <source>
        <dbReference type="Google" id="ProtNLM"/>
    </source>
</evidence>
<dbReference type="GO" id="GO:0000139">
    <property type="term" value="C:Golgi membrane"/>
    <property type="evidence" value="ECO:0007669"/>
    <property type="project" value="TreeGrafter"/>
</dbReference>
<evidence type="ECO:0000256" key="5">
    <source>
        <dbReference type="ARBA" id="ARBA00022692"/>
    </source>
</evidence>